<feature type="chain" id="PRO_5024796737" description="PEP-CTERM protein-sorting domain-containing protein" evidence="1">
    <location>
        <begin position="29"/>
        <end position="213"/>
    </location>
</feature>
<evidence type="ECO:0000313" key="3">
    <source>
        <dbReference type="Proteomes" id="UP000326837"/>
    </source>
</evidence>
<evidence type="ECO:0000313" key="2">
    <source>
        <dbReference type="EMBL" id="BBO34675.1"/>
    </source>
</evidence>
<dbReference type="KEGG" id="lpav:PLANPX_4287"/>
<accession>A0A5K7XE54</accession>
<organism evidence="2 3">
    <name type="scientific">Lacipirellula parvula</name>
    <dbReference type="NCBI Taxonomy" id="2650471"/>
    <lineage>
        <taxon>Bacteria</taxon>
        <taxon>Pseudomonadati</taxon>
        <taxon>Planctomycetota</taxon>
        <taxon>Planctomycetia</taxon>
        <taxon>Pirellulales</taxon>
        <taxon>Lacipirellulaceae</taxon>
        <taxon>Lacipirellula</taxon>
    </lineage>
</organism>
<dbReference type="NCBIfam" id="TIGR02595">
    <property type="entry name" value="PEP_CTERM"/>
    <property type="match status" value="1"/>
</dbReference>
<evidence type="ECO:0000256" key="1">
    <source>
        <dbReference type="SAM" id="SignalP"/>
    </source>
</evidence>
<keyword evidence="3" id="KW-1185">Reference proteome</keyword>
<dbReference type="EMBL" id="AP021861">
    <property type="protein sequence ID" value="BBO34675.1"/>
    <property type="molecule type" value="Genomic_DNA"/>
</dbReference>
<gene>
    <name evidence="2" type="ORF">PLANPX_4287</name>
</gene>
<sequence>MMQRSKLPAHVIGATLVALLYSACPAQADMLLSGFEGDLTSSAGPAWATNLTRSYTAVGATQGATALQLTHGTGWTQDFILDGGAVAPLVAASTKFTLDATTPATSEWRQLFIVMQGAGLGWSQRGPWELPAGVTTPVTLDLQAEGFNTAAAAGDKSWWQIVLIVQGGDTGAPSQITTTIDNIRLNPVPEPATVGLALGGMIGMALVRRRRAA</sequence>
<reference evidence="3" key="1">
    <citation type="submission" date="2019-10" db="EMBL/GenBank/DDBJ databases">
        <title>Lacipirellula parvula gen. nov., sp. nov., representing a lineage of planctomycetes widespread in freshwater anoxic habitats, and description of the family Lacipirellulaceae.</title>
        <authorList>
            <person name="Dedysh S.N."/>
            <person name="Kulichevskaya I.S."/>
            <person name="Beletsky A.V."/>
            <person name="Rakitin A.L."/>
            <person name="Mardanov A.V."/>
            <person name="Ivanova A.A."/>
            <person name="Saltykova V.X."/>
            <person name="Rijpstra W.I.C."/>
            <person name="Sinninghe Damste J.S."/>
            <person name="Ravin N.V."/>
        </authorList>
    </citation>
    <scope>NUCLEOTIDE SEQUENCE [LARGE SCALE GENOMIC DNA]</scope>
    <source>
        <strain evidence="3">PX69</strain>
    </source>
</reference>
<dbReference type="InterPro" id="IPR013424">
    <property type="entry name" value="Ice-binding_C"/>
</dbReference>
<evidence type="ECO:0008006" key="4">
    <source>
        <dbReference type="Google" id="ProtNLM"/>
    </source>
</evidence>
<proteinExistence type="predicted"/>
<dbReference type="AlphaFoldDB" id="A0A5K7XE54"/>
<protein>
    <recommendedName>
        <fullName evidence="4">PEP-CTERM protein-sorting domain-containing protein</fullName>
    </recommendedName>
</protein>
<keyword evidence="1" id="KW-0732">Signal</keyword>
<dbReference type="Proteomes" id="UP000326837">
    <property type="component" value="Chromosome"/>
</dbReference>
<name>A0A5K7XE54_9BACT</name>
<feature type="signal peptide" evidence="1">
    <location>
        <begin position="1"/>
        <end position="28"/>
    </location>
</feature>